<dbReference type="GeneID" id="81376776"/>
<feature type="transmembrane region" description="Helical" evidence="1">
    <location>
        <begin position="155"/>
        <end position="180"/>
    </location>
</feature>
<evidence type="ECO:0000313" key="3">
    <source>
        <dbReference type="Proteomes" id="UP001147747"/>
    </source>
</evidence>
<feature type="transmembrane region" description="Helical" evidence="1">
    <location>
        <begin position="187"/>
        <end position="208"/>
    </location>
</feature>
<feature type="transmembrane region" description="Helical" evidence="1">
    <location>
        <begin position="79"/>
        <end position="103"/>
    </location>
</feature>
<proteinExistence type="predicted"/>
<keyword evidence="1" id="KW-0812">Transmembrane</keyword>
<gene>
    <name evidence="2" type="ORF">N7509_013159</name>
</gene>
<keyword evidence="1" id="KW-0472">Membrane</keyword>
<protein>
    <submittedName>
        <fullName evidence="2">Uncharacterized protein</fullName>
    </submittedName>
</protein>
<reference evidence="2" key="1">
    <citation type="submission" date="2022-12" db="EMBL/GenBank/DDBJ databases">
        <authorList>
            <person name="Petersen C."/>
        </authorList>
    </citation>
    <scope>NUCLEOTIDE SEQUENCE</scope>
    <source>
        <strain evidence="2">IBT 29677</strain>
    </source>
</reference>
<dbReference type="EMBL" id="JAPZBU010000012">
    <property type="protein sequence ID" value="KAJ5376273.1"/>
    <property type="molecule type" value="Genomic_DNA"/>
</dbReference>
<reference evidence="2" key="2">
    <citation type="journal article" date="2023" name="IMA Fungus">
        <title>Comparative genomic study of the Penicillium genus elucidates a diverse pangenome and 15 lateral gene transfer events.</title>
        <authorList>
            <person name="Petersen C."/>
            <person name="Sorensen T."/>
            <person name="Nielsen M.R."/>
            <person name="Sondergaard T.E."/>
            <person name="Sorensen J.L."/>
            <person name="Fitzpatrick D.A."/>
            <person name="Frisvad J.C."/>
            <person name="Nielsen K.L."/>
        </authorList>
    </citation>
    <scope>NUCLEOTIDE SEQUENCE</scope>
    <source>
        <strain evidence="2">IBT 29677</strain>
    </source>
</reference>
<keyword evidence="3" id="KW-1185">Reference proteome</keyword>
<organism evidence="2 3">
    <name type="scientific">Penicillium cosmopolitanum</name>
    <dbReference type="NCBI Taxonomy" id="1131564"/>
    <lineage>
        <taxon>Eukaryota</taxon>
        <taxon>Fungi</taxon>
        <taxon>Dikarya</taxon>
        <taxon>Ascomycota</taxon>
        <taxon>Pezizomycotina</taxon>
        <taxon>Eurotiomycetes</taxon>
        <taxon>Eurotiomycetidae</taxon>
        <taxon>Eurotiales</taxon>
        <taxon>Aspergillaceae</taxon>
        <taxon>Penicillium</taxon>
    </lineage>
</organism>
<dbReference type="RefSeq" id="XP_056481303.1">
    <property type="nucleotide sequence ID" value="XM_056637796.1"/>
</dbReference>
<feature type="transmembrane region" description="Helical" evidence="1">
    <location>
        <begin position="6"/>
        <end position="25"/>
    </location>
</feature>
<evidence type="ECO:0000313" key="2">
    <source>
        <dbReference type="EMBL" id="KAJ5376273.1"/>
    </source>
</evidence>
<dbReference type="Proteomes" id="UP001147747">
    <property type="component" value="Unassembled WGS sequence"/>
</dbReference>
<dbReference type="AlphaFoldDB" id="A0A9W9SHG8"/>
<keyword evidence="1" id="KW-1133">Transmembrane helix</keyword>
<evidence type="ECO:0000256" key="1">
    <source>
        <dbReference type="SAM" id="Phobius"/>
    </source>
</evidence>
<comment type="caution">
    <text evidence="2">The sequence shown here is derived from an EMBL/GenBank/DDBJ whole genome shotgun (WGS) entry which is preliminary data.</text>
</comment>
<feature type="transmembrane region" description="Helical" evidence="1">
    <location>
        <begin position="115"/>
        <end position="135"/>
    </location>
</feature>
<name>A0A9W9SHG8_9EURO</name>
<accession>A0A9W9SHG8</accession>
<dbReference type="OrthoDB" id="10594662at2759"/>
<feature type="transmembrane region" description="Helical" evidence="1">
    <location>
        <begin position="46"/>
        <end position="73"/>
    </location>
</feature>
<sequence>MAISGAVVATAMSDACLVITAIFTARVNTDGAMAVLKEVSDIVIPSFFAVVFATFAILTLIDGIPAISIAFLISFPVDFTLMAIPISLTILALSSLSTMMMALIDAIFMTENMPILTPSWVITISLSLLFAISMIETMNTTIFTHLLGDLTVVAVPAIWTTTVGLFAISAIINAITYIVAMVRSTGIAASFLVFATGLTILIFAAISALLPIPFSLQINTMTLGLRVIVRIFRTGSGQMDTRESLRLLHQMRFI</sequence>